<dbReference type="InterPro" id="IPR013196">
    <property type="entry name" value="HTH_11"/>
</dbReference>
<dbReference type="InterPro" id="IPR001034">
    <property type="entry name" value="DeoR_HTH"/>
</dbReference>
<gene>
    <name evidence="4" type="ORF">CSO01_10040</name>
</gene>
<evidence type="ECO:0000256" key="1">
    <source>
        <dbReference type="ARBA" id="ARBA00023015"/>
    </source>
</evidence>
<dbReference type="Proteomes" id="UP000321798">
    <property type="component" value="Unassembled WGS sequence"/>
</dbReference>
<dbReference type="SMART" id="SM00420">
    <property type="entry name" value="HTH_DEOR"/>
    <property type="match status" value="1"/>
</dbReference>
<dbReference type="GO" id="GO:0003700">
    <property type="term" value="F:DNA-binding transcription factor activity"/>
    <property type="evidence" value="ECO:0007669"/>
    <property type="project" value="InterPro"/>
</dbReference>
<dbReference type="Pfam" id="PF25583">
    <property type="entry name" value="WCX"/>
    <property type="match status" value="1"/>
</dbReference>
<sequence length="330" mass="34780">MRADRLVATLLLLQARGHVTAPEVAAELEVSVATARRDLESLSTAGLPVYAQRGRGGGWALLGGGRTDLSGLSGPEVRALFLLLGPASSADPQVRGALRKLVRALPASFREQASAAGAALVVDPSRWGAAPPPERAGAAGGADADARAVLEDGVVARRRVSFAYVDGRGRTDPQRRTVDPWGLVEKAGTWYLVAGTATGRRTFRVARMQDVQVTDEPAQRPVDLDLVAEWAAARAQVEELRARVSADVLVEPWALAPLGDVLGRHLSPGEVQPDGRTRATVTSDTATMLARRLAGWHDAVEVLGPPDVRAALAAIGANLADRYGTPTTDR</sequence>
<dbReference type="Gene3D" id="1.10.10.10">
    <property type="entry name" value="Winged helix-like DNA-binding domain superfamily/Winged helix DNA-binding domain"/>
    <property type="match status" value="1"/>
</dbReference>
<comment type="caution">
    <text evidence="4">The sequence shown here is derived from an EMBL/GenBank/DDBJ whole genome shotgun (WGS) entry which is preliminary data.</text>
</comment>
<dbReference type="RefSeq" id="WP_146952066.1">
    <property type="nucleotide sequence ID" value="NZ_BAABBJ010000009.1"/>
</dbReference>
<dbReference type="Pfam" id="PF13280">
    <property type="entry name" value="WYL"/>
    <property type="match status" value="1"/>
</dbReference>
<proteinExistence type="predicted"/>
<reference evidence="4 5" key="1">
    <citation type="submission" date="2019-07" db="EMBL/GenBank/DDBJ databases">
        <title>Whole genome shotgun sequence of Cellulomonas soli NBRC 109434.</title>
        <authorList>
            <person name="Hosoyama A."/>
            <person name="Uohara A."/>
            <person name="Ohji S."/>
            <person name="Ichikawa N."/>
        </authorList>
    </citation>
    <scope>NUCLEOTIDE SEQUENCE [LARGE SCALE GENOMIC DNA]</scope>
    <source>
        <strain evidence="4 5">NBRC 109434</strain>
    </source>
</reference>
<dbReference type="SUPFAM" id="SSF46785">
    <property type="entry name" value="Winged helix' DNA-binding domain"/>
    <property type="match status" value="1"/>
</dbReference>
<dbReference type="OrthoDB" id="3171994at2"/>
<dbReference type="AlphaFoldDB" id="A0A512PAP2"/>
<evidence type="ECO:0000313" key="4">
    <source>
        <dbReference type="EMBL" id="GEP68289.1"/>
    </source>
</evidence>
<keyword evidence="1" id="KW-0805">Transcription regulation</keyword>
<dbReference type="InterPro" id="IPR036390">
    <property type="entry name" value="WH_DNA-bd_sf"/>
</dbReference>
<evidence type="ECO:0000259" key="3">
    <source>
        <dbReference type="PROSITE" id="PS51000"/>
    </source>
</evidence>
<dbReference type="Pfam" id="PF08279">
    <property type="entry name" value="HTH_11"/>
    <property type="match status" value="1"/>
</dbReference>
<dbReference type="InterPro" id="IPR036388">
    <property type="entry name" value="WH-like_DNA-bd_sf"/>
</dbReference>
<dbReference type="InterPro" id="IPR028349">
    <property type="entry name" value="PafC-like"/>
</dbReference>
<dbReference type="PANTHER" id="PTHR34580:SF1">
    <property type="entry name" value="PROTEIN PAFC"/>
    <property type="match status" value="1"/>
</dbReference>
<dbReference type="EMBL" id="BKAL01000003">
    <property type="protein sequence ID" value="GEP68289.1"/>
    <property type="molecule type" value="Genomic_DNA"/>
</dbReference>
<dbReference type="PROSITE" id="PS51000">
    <property type="entry name" value="HTH_DEOR_2"/>
    <property type="match status" value="1"/>
</dbReference>
<keyword evidence="2" id="KW-0804">Transcription</keyword>
<evidence type="ECO:0000313" key="5">
    <source>
        <dbReference type="Proteomes" id="UP000321798"/>
    </source>
</evidence>
<name>A0A512PAP2_9CELL</name>
<evidence type="ECO:0000256" key="2">
    <source>
        <dbReference type="ARBA" id="ARBA00023163"/>
    </source>
</evidence>
<dbReference type="InterPro" id="IPR051534">
    <property type="entry name" value="CBASS_pafABC_assoc_protein"/>
</dbReference>
<protein>
    <submittedName>
        <fullName evidence="4">Transcriptional regulator</fullName>
    </submittedName>
</protein>
<dbReference type="PROSITE" id="PS52050">
    <property type="entry name" value="WYL"/>
    <property type="match status" value="1"/>
</dbReference>
<dbReference type="PIRSF" id="PIRSF016838">
    <property type="entry name" value="PafC"/>
    <property type="match status" value="1"/>
</dbReference>
<accession>A0A512PAP2</accession>
<feature type="domain" description="HTH deoR-type" evidence="3">
    <location>
        <begin position="2"/>
        <end position="60"/>
    </location>
</feature>
<dbReference type="InterPro" id="IPR026881">
    <property type="entry name" value="WYL_dom"/>
</dbReference>
<dbReference type="PANTHER" id="PTHR34580">
    <property type="match status" value="1"/>
</dbReference>
<organism evidence="4 5">
    <name type="scientific">Cellulomonas soli</name>
    <dbReference type="NCBI Taxonomy" id="931535"/>
    <lineage>
        <taxon>Bacteria</taxon>
        <taxon>Bacillati</taxon>
        <taxon>Actinomycetota</taxon>
        <taxon>Actinomycetes</taxon>
        <taxon>Micrococcales</taxon>
        <taxon>Cellulomonadaceae</taxon>
        <taxon>Cellulomonas</taxon>
    </lineage>
</organism>
<keyword evidence="5" id="KW-1185">Reference proteome</keyword>
<dbReference type="InterPro" id="IPR057727">
    <property type="entry name" value="WCX_dom"/>
</dbReference>